<evidence type="ECO:0000313" key="2">
    <source>
        <dbReference type="Proteomes" id="UP000290191"/>
    </source>
</evidence>
<sequence>MNNIAALNSGTAFHIVSLTKEPFNKYFKKVLYLPTLSFEELKDIDILLITCSSMYDQLQKKKDIFYKFLQEGKTLVVMGRNETKYWLKDIKEVELPFNFWWWLDEKNSIDLEVVKPEYPLFKHIKLKDMSWHYHGGFEIPKNALNVIEQKDSKKSVFFELDNYYGGKLIVTSLDPFYHHGSFFMPNATKFGFGLLNYLKDLKIK</sequence>
<proteinExistence type="predicted"/>
<evidence type="ECO:0000313" key="1">
    <source>
        <dbReference type="EMBL" id="RXJ62623.1"/>
    </source>
</evidence>
<dbReference type="Proteomes" id="UP000290191">
    <property type="component" value="Unassembled WGS sequence"/>
</dbReference>
<dbReference type="EMBL" id="PDKO01000007">
    <property type="protein sequence ID" value="RXJ62623.1"/>
    <property type="molecule type" value="Genomic_DNA"/>
</dbReference>
<dbReference type="RefSeq" id="WP_129082240.1">
    <property type="nucleotide sequence ID" value="NZ_CP041070.1"/>
</dbReference>
<reference evidence="1 2" key="1">
    <citation type="submission" date="2017-10" db="EMBL/GenBank/DDBJ databases">
        <title>Genomics of the genus Arcobacter.</title>
        <authorList>
            <person name="Perez-Cataluna A."/>
            <person name="Figueras M.J."/>
        </authorList>
    </citation>
    <scope>NUCLEOTIDE SEQUENCE [LARGE SCALE GENOMIC DNA]</scope>
    <source>
        <strain evidence="1 2">DSM 24636</strain>
    </source>
</reference>
<name>A0A4Q0XZA0_9BACT</name>
<keyword evidence="2" id="KW-1185">Reference proteome</keyword>
<evidence type="ECO:0008006" key="3">
    <source>
        <dbReference type="Google" id="ProtNLM"/>
    </source>
</evidence>
<dbReference type="STRING" id="877500.GCA_000935065_02090"/>
<protein>
    <recommendedName>
        <fullName evidence="3">Glutamine amidotransferase domain-containing protein</fullName>
    </recommendedName>
</protein>
<dbReference type="OrthoDB" id="7343943at2"/>
<dbReference type="AlphaFoldDB" id="A0A4Q0XZA0"/>
<comment type="caution">
    <text evidence="1">The sequence shown here is derived from an EMBL/GenBank/DDBJ whole genome shotgun (WGS) entry which is preliminary data.</text>
</comment>
<organism evidence="1 2">
    <name type="scientific">Halarcobacter anaerophilus</name>
    <dbReference type="NCBI Taxonomy" id="877500"/>
    <lineage>
        <taxon>Bacteria</taxon>
        <taxon>Pseudomonadati</taxon>
        <taxon>Campylobacterota</taxon>
        <taxon>Epsilonproteobacteria</taxon>
        <taxon>Campylobacterales</taxon>
        <taxon>Arcobacteraceae</taxon>
        <taxon>Halarcobacter</taxon>
    </lineage>
</organism>
<accession>A0A4Q0XZA0</accession>
<gene>
    <name evidence="1" type="ORF">CRV06_09145</name>
</gene>